<organism evidence="1 2">
    <name type="scientific">Camelina sativa</name>
    <name type="common">False flax</name>
    <name type="synonym">Myagrum sativum</name>
    <dbReference type="NCBI Taxonomy" id="90675"/>
    <lineage>
        <taxon>Eukaryota</taxon>
        <taxon>Viridiplantae</taxon>
        <taxon>Streptophyta</taxon>
        <taxon>Embryophyta</taxon>
        <taxon>Tracheophyta</taxon>
        <taxon>Spermatophyta</taxon>
        <taxon>Magnoliopsida</taxon>
        <taxon>eudicotyledons</taxon>
        <taxon>Gunneridae</taxon>
        <taxon>Pentapetalae</taxon>
        <taxon>rosids</taxon>
        <taxon>malvids</taxon>
        <taxon>Brassicales</taxon>
        <taxon>Brassicaceae</taxon>
        <taxon>Camelineae</taxon>
        <taxon>Camelina</taxon>
    </lineage>
</organism>
<proteinExistence type="predicted"/>
<sequence length="296" mass="32895">MKDLGKLKYFLGIEVARSEAGFFLSQGKYALDIIAETGLLGCKPAPTPVEQNHGLAVATGPSADVPRYRRLVGPLIYLANTRPELGYIIQLLASFMHKPLQAHWEAALHVVRYLNGCPGQGILLSSSPNLRVSSFCDADHSGCPLTRRSLSAYIVFIGDSPIHWKTKKQKTISRSSADAEYRAMSDTLCELKWFKELAESLCVSHSGPMHLFCDSKSAIYIASNPVFHERTKHIESDCHQVRDAVLDKFIFLEHVSSRTQLADILTKPLPGPQFHDLLSKLGIRNLTLPACRRVSR</sequence>
<dbReference type="GeneID" id="109129933"/>
<dbReference type="InterPro" id="IPR043502">
    <property type="entry name" value="DNA/RNA_pol_sf"/>
</dbReference>
<keyword evidence="1" id="KW-1185">Reference proteome</keyword>
<dbReference type="Proteomes" id="UP000694864">
    <property type="component" value="Chromosome 17"/>
</dbReference>
<evidence type="ECO:0000313" key="2">
    <source>
        <dbReference type="RefSeq" id="XP_019094525.1"/>
    </source>
</evidence>
<dbReference type="RefSeq" id="XP_019094525.1">
    <property type="nucleotide sequence ID" value="XM_019238980.1"/>
</dbReference>
<name>A0ABM1R687_CAMSA</name>
<accession>A0ABM1R687</accession>
<dbReference type="SUPFAM" id="SSF56672">
    <property type="entry name" value="DNA/RNA polymerases"/>
    <property type="match status" value="1"/>
</dbReference>
<dbReference type="CDD" id="cd09272">
    <property type="entry name" value="RNase_HI_RT_Ty1"/>
    <property type="match status" value="1"/>
</dbReference>
<gene>
    <name evidence="2" type="primary">LOC109129933</name>
</gene>
<dbReference type="PANTHER" id="PTHR11439:SF470">
    <property type="entry name" value="CYSTEINE-RICH RLK (RECEPTOR-LIKE PROTEIN KINASE) 8"/>
    <property type="match status" value="1"/>
</dbReference>
<protein>
    <submittedName>
        <fullName evidence="2">Uncharacterized protein LOC109129933</fullName>
    </submittedName>
</protein>
<reference evidence="2" key="2">
    <citation type="submission" date="2025-08" db="UniProtKB">
        <authorList>
            <consortium name="RefSeq"/>
        </authorList>
    </citation>
    <scope>IDENTIFICATION</scope>
    <source>
        <tissue evidence="2">Leaf</tissue>
    </source>
</reference>
<dbReference type="PANTHER" id="PTHR11439">
    <property type="entry name" value="GAG-POL-RELATED RETROTRANSPOSON"/>
    <property type="match status" value="1"/>
</dbReference>
<reference evidence="1" key="1">
    <citation type="journal article" date="2014" name="Nat. Commun.">
        <title>The emerging biofuel crop Camelina sativa retains a highly undifferentiated hexaploid genome structure.</title>
        <authorList>
            <person name="Kagale S."/>
            <person name="Koh C."/>
            <person name="Nixon J."/>
            <person name="Bollina V."/>
            <person name="Clarke W.E."/>
            <person name="Tuteja R."/>
            <person name="Spillane C."/>
            <person name="Robinson S.J."/>
            <person name="Links M.G."/>
            <person name="Clarke C."/>
            <person name="Higgins E.E."/>
            <person name="Huebert T."/>
            <person name="Sharpe A.G."/>
            <person name="Parkin I.A."/>
        </authorList>
    </citation>
    <scope>NUCLEOTIDE SEQUENCE [LARGE SCALE GENOMIC DNA]</scope>
    <source>
        <strain evidence="1">cv. DH55</strain>
    </source>
</reference>
<evidence type="ECO:0000313" key="1">
    <source>
        <dbReference type="Proteomes" id="UP000694864"/>
    </source>
</evidence>